<dbReference type="AlphaFoldDB" id="A0A0V0WMV0"/>
<keyword evidence="2" id="KW-1185">Reference proteome</keyword>
<gene>
    <name evidence="1" type="ORF">T12_12731</name>
</gene>
<comment type="caution">
    <text evidence="1">The sequence shown here is derived from an EMBL/GenBank/DDBJ whole genome shotgun (WGS) entry which is preliminary data.</text>
</comment>
<reference evidence="1 2" key="1">
    <citation type="submission" date="2015-01" db="EMBL/GenBank/DDBJ databases">
        <title>Evolution of Trichinella species and genotypes.</title>
        <authorList>
            <person name="Korhonen P.K."/>
            <person name="Edoardo P."/>
            <person name="Giuseppe L.R."/>
            <person name="Gasser R.B."/>
        </authorList>
    </citation>
    <scope>NUCLEOTIDE SEQUENCE [LARGE SCALE GENOMIC DNA]</scope>
    <source>
        <strain evidence="1">ISS2496</strain>
    </source>
</reference>
<evidence type="ECO:0000313" key="2">
    <source>
        <dbReference type="Proteomes" id="UP000054783"/>
    </source>
</evidence>
<name>A0A0V0WMV0_9BILA</name>
<protein>
    <submittedName>
        <fullName evidence="1">Uncharacterized protein</fullName>
    </submittedName>
</protein>
<accession>A0A0V0WMV0</accession>
<organism evidence="1 2">
    <name type="scientific">Trichinella patagoniensis</name>
    <dbReference type="NCBI Taxonomy" id="990121"/>
    <lineage>
        <taxon>Eukaryota</taxon>
        <taxon>Metazoa</taxon>
        <taxon>Ecdysozoa</taxon>
        <taxon>Nematoda</taxon>
        <taxon>Enoplea</taxon>
        <taxon>Dorylaimia</taxon>
        <taxon>Trichinellida</taxon>
        <taxon>Trichinellidae</taxon>
        <taxon>Trichinella</taxon>
    </lineage>
</organism>
<sequence>MEDAQALYFQISTVAVISSASTKLMETFTVYAIR</sequence>
<proteinExistence type="predicted"/>
<dbReference type="EMBL" id="JYDQ01005540">
    <property type="protein sequence ID" value="KRX77087.1"/>
    <property type="molecule type" value="Genomic_DNA"/>
</dbReference>
<dbReference type="Proteomes" id="UP000054783">
    <property type="component" value="Unassembled WGS sequence"/>
</dbReference>
<evidence type="ECO:0000313" key="1">
    <source>
        <dbReference type="EMBL" id="KRX77087.1"/>
    </source>
</evidence>